<dbReference type="InterPro" id="IPR016040">
    <property type="entry name" value="NAD(P)-bd_dom"/>
</dbReference>
<dbReference type="Pfam" id="PF13460">
    <property type="entry name" value="NAD_binding_10"/>
    <property type="match status" value="1"/>
</dbReference>
<feature type="domain" description="NAD(P)-binding" evidence="2">
    <location>
        <begin position="13"/>
        <end position="183"/>
    </location>
</feature>
<protein>
    <recommendedName>
        <fullName evidence="2">NAD(P)-binding domain-containing protein</fullName>
    </recommendedName>
</protein>
<evidence type="ECO:0000256" key="1">
    <source>
        <dbReference type="ARBA" id="ARBA00038376"/>
    </source>
</evidence>
<organism evidence="3 4">
    <name type="scientific">Aureobasidium vineae</name>
    <dbReference type="NCBI Taxonomy" id="2773715"/>
    <lineage>
        <taxon>Eukaryota</taxon>
        <taxon>Fungi</taxon>
        <taxon>Dikarya</taxon>
        <taxon>Ascomycota</taxon>
        <taxon>Pezizomycotina</taxon>
        <taxon>Dothideomycetes</taxon>
        <taxon>Dothideomycetidae</taxon>
        <taxon>Dothideales</taxon>
        <taxon>Saccotheciaceae</taxon>
        <taxon>Aureobasidium</taxon>
    </lineage>
</organism>
<keyword evidence="4" id="KW-1185">Reference proteome</keyword>
<dbReference type="PANTHER" id="PTHR15020">
    <property type="entry name" value="FLAVIN REDUCTASE-RELATED"/>
    <property type="match status" value="1"/>
</dbReference>
<dbReference type="AlphaFoldDB" id="A0A9N8J777"/>
<sequence>MSAALIFGGSGKESQIPELEALGSKPIVQSIEDSSVDDLTATIKKHSPNVVIWSAGAGGGSPERTKAVDHEGAVKVFDATAAAGVKRIIIVSAVDIRDRGNKPTPECKRMWDVIGVYCQAKLDADRDLVTQNDRRKLDYTIVRPGSLNTEKGSGKAAAGKVHLGKSVSREDVAEVIVQCIENPSTIGLAFDVVGGETPIPQAVDEVGSKKIDTFEGRY</sequence>
<accession>A0A9N8J777</accession>
<dbReference type="PANTHER" id="PTHR15020:SF50">
    <property type="entry name" value="UPF0659 PROTEIN YMR090W"/>
    <property type="match status" value="1"/>
</dbReference>
<evidence type="ECO:0000313" key="3">
    <source>
        <dbReference type="EMBL" id="CAD0082127.1"/>
    </source>
</evidence>
<dbReference type="Proteomes" id="UP000716446">
    <property type="component" value="Unassembled WGS sequence"/>
</dbReference>
<comment type="caution">
    <text evidence="3">The sequence shown here is derived from an EMBL/GenBank/DDBJ whole genome shotgun (WGS) entry which is preliminary data.</text>
</comment>
<comment type="similarity">
    <text evidence="1">Belongs to the avfA family.</text>
</comment>
<gene>
    <name evidence="3" type="ORF">AWRI4619_LOCUS694</name>
</gene>
<name>A0A9N8J777_9PEZI</name>
<reference evidence="3" key="1">
    <citation type="submission" date="2020-06" db="EMBL/GenBank/DDBJ databases">
        <authorList>
            <person name="Onetto C."/>
        </authorList>
    </citation>
    <scope>NUCLEOTIDE SEQUENCE</scope>
</reference>
<dbReference type="InterPro" id="IPR036291">
    <property type="entry name" value="NAD(P)-bd_dom_sf"/>
</dbReference>
<evidence type="ECO:0000313" key="4">
    <source>
        <dbReference type="Proteomes" id="UP000716446"/>
    </source>
</evidence>
<evidence type="ECO:0000259" key="2">
    <source>
        <dbReference type="Pfam" id="PF13460"/>
    </source>
</evidence>
<proteinExistence type="inferred from homology"/>
<dbReference type="EMBL" id="CAIJEN010000001">
    <property type="protein sequence ID" value="CAD0082127.1"/>
    <property type="molecule type" value="Genomic_DNA"/>
</dbReference>
<dbReference type="SUPFAM" id="SSF51735">
    <property type="entry name" value="NAD(P)-binding Rossmann-fold domains"/>
    <property type="match status" value="1"/>
</dbReference>
<dbReference type="Gene3D" id="3.40.50.720">
    <property type="entry name" value="NAD(P)-binding Rossmann-like Domain"/>
    <property type="match status" value="1"/>
</dbReference>